<dbReference type="InterPro" id="IPR029058">
    <property type="entry name" value="AB_hydrolase_fold"/>
</dbReference>
<accession>A0ABT2P8Q8</accession>
<comment type="caution">
    <text evidence="2">The sequence shown here is derived from an EMBL/GenBank/DDBJ whole genome shotgun (WGS) entry which is preliminary data.</text>
</comment>
<evidence type="ECO:0000259" key="1">
    <source>
        <dbReference type="Pfam" id="PF00561"/>
    </source>
</evidence>
<sequence>MSVALDVPLADGRVLRAYDSGGSGPVIMWFHGSPQTGRVLSPILDAAAARGIRMLSYARPSYGGSTPRIGRDVASAAADTAAVADAAGVERFATLGASGGGPHALAGAALLPDRVTAAATLAGIAPFEDDPGWWGGMAAPGGLHAARDGRDARALFAETEVFEPTSFTDADYAALDGRWGPLGEDVGASGEWGDDGLIDDDVAFTRPWGVDLADIRVPVLLVQGSDDRVIPPEHAERLHRSIRASQLWRRAGAGHISVLDAVPDAMDWLLAQER</sequence>
<name>A0ABT2P8Q8_9MICO</name>
<proteinExistence type="predicted"/>
<reference evidence="2 3" key="1">
    <citation type="journal article" date="2024" name="Int. J. Syst. Evol. Microbiol.">
        <title>Microbacterium memoriense sp. nov., a member of the Actinomycetota from marine beach sediment of the north coast of Portugal.</title>
        <authorList>
            <person name="Santos J.D.N.D."/>
            <person name="Klimek D."/>
            <person name="Calusinska M."/>
            <person name="Lobo-da-Cunha A."/>
            <person name="Catita J."/>
            <person name="Goncalves H."/>
            <person name="Gonzalez I."/>
            <person name="Lage O.M."/>
        </authorList>
    </citation>
    <scope>NUCLEOTIDE SEQUENCE [LARGE SCALE GENOMIC DNA]</scope>
    <source>
        <strain evidence="2 3">PMIC_1C1B</strain>
    </source>
</reference>
<keyword evidence="2" id="KW-0378">Hydrolase</keyword>
<dbReference type="PANTHER" id="PTHR43433:SF5">
    <property type="entry name" value="AB HYDROLASE-1 DOMAIN-CONTAINING PROTEIN"/>
    <property type="match status" value="1"/>
</dbReference>
<dbReference type="InterPro" id="IPR050471">
    <property type="entry name" value="AB_hydrolase"/>
</dbReference>
<dbReference type="Proteomes" id="UP001300496">
    <property type="component" value="Unassembled WGS sequence"/>
</dbReference>
<evidence type="ECO:0000313" key="3">
    <source>
        <dbReference type="Proteomes" id="UP001300496"/>
    </source>
</evidence>
<feature type="domain" description="AB hydrolase-1" evidence="1">
    <location>
        <begin position="25"/>
        <end position="260"/>
    </location>
</feature>
<evidence type="ECO:0000313" key="2">
    <source>
        <dbReference type="EMBL" id="MCT9001025.1"/>
    </source>
</evidence>
<keyword evidence="3" id="KW-1185">Reference proteome</keyword>
<protein>
    <submittedName>
        <fullName evidence="2">Alpha/beta hydrolase</fullName>
    </submittedName>
</protein>
<dbReference type="GO" id="GO:0016787">
    <property type="term" value="F:hydrolase activity"/>
    <property type="evidence" value="ECO:0007669"/>
    <property type="project" value="UniProtKB-KW"/>
</dbReference>
<dbReference type="SUPFAM" id="SSF53474">
    <property type="entry name" value="alpha/beta-Hydrolases"/>
    <property type="match status" value="1"/>
</dbReference>
<dbReference type="PANTHER" id="PTHR43433">
    <property type="entry name" value="HYDROLASE, ALPHA/BETA FOLD FAMILY PROTEIN"/>
    <property type="match status" value="1"/>
</dbReference>
<dbReference type="Pfam" id="PF00561">
    <property type="entry name" value="Abhydrolase_1"/>
    <property type="match status" value="1"/>
</dbReference>
<gene>
    <name evidence="2" type="ORF">N4R40_01415</name>
</gene>
<dbReference type="PRINTS" id="PR00111">
    <property type="entry name" value="ABHYDROLASE"/>
</dbReference>
<dbReference type="Gene3D" id="3.40.50.1820">
    <property type="entry name" value="alpha/beta hydrolase"/>
    <property type="match status" value="1"/>
</dbReference>
<dbReference type="RefSeq" id="WP_261605584.1">
    <property type="nucleotide sequence ID" value="NZ_JAODOR010000002.1"/>
</dbReference>
<organism evidence="2 3">
    <name type="scientific">Microbacterium memoriense</name>
    <dbReference type="NCBI Taxonomy" id="2978350"/>
    <lineage>
        <taxon>Bacteria</taxon>
        <taxon>Bacillati</taxon>
        <taxon>Actinomycetota</taxon>
        <taxon>Actinomycetes</taxon>
        <taxon>Micrococcales</taxon>
        <taxon>Microbacteriaceae</taxon>
        <taxon>Microbacterium</taxon>
    </lineage>
</organism>
<dbReference type="EMBL" id="JAODOR010000002">
    <property type="protein sequence ID" value="MCT9001025.1"/>
    <property type="molecule type" value="Genomic_DNA"/>
</dbReference>
<dbReference type="InterPro" id="IPR000073">
    <property type="entry name" value="AB_hydrolase_1"/>
</dbReference>